<gene>
    <name evidence="2" type="ORF">M441DRAFT_81098</name>
</gene>
<evidence type="ECO:0000256" key="1">
    <source>
        <dbReference type="SAM" id="Coils"/>
    </source>
</evidence>
<protein>
    <recommendedName>
        <fullName evidence="4">Chromo domain-containing protein</fullName>
    </recommendedName>
</protein>
<accession>A0A2T3Z6A1</accession>
<dbReference type="EMBL" id="KZ679263">
    <property type="protein sequence ID" value="PTB40351.1"/>
    <property type="molecule type" value="Genomic_DNA"/>
</dbReference>
<proteinExistence type="predicted"/>
<evidence type="ECO:0000313" key="3">
    <source>
        <dbReference type="Proteomes" id="UP000240493"/>
    </source>
</evidence>
<evidence type="ECO:0000313" key="2">
    <source>
        <dbReference type="EMBL" id="PTB40351.1"/>
    </source>
</evidence>
<dbReference type="PANTHER" id="PTHR37535">
    <property type="entry name" value="FLUG DOMAIN PROTEIN"/>
    <property type="match status" value="1"/>
</dbReference>
<dbReference type="AlphaFoldDB" id="A0A2T3Z6A1"/>
<dbReference type="STRING" id="1042311.A0A2T3Z6A1"/>
<name>A0A2T3Z6A1_TRIA4</name>
<dbReference type="Gene3D" id="2.40.50.40">
    <property type="match status" value="1"/>
</dbReference>
<keyword evidence="3" id="KW-1185">Reference proteome</keyword>
<reference evidence="2 3" key="1">
    <citation type="submission" date="2016-07" db="EMBL/GenBank/DDBJ databases">
        <title>Multiple horizontal gene transfer events from other fungi enriched the ability of initially mycotrophic Trichoderma (Ascomycota) to feed on dead plant biomass.</title>
        <authorList>
            <consortium name="DOE Joint Genome Institute"/>
            <person name="Aerts A."/>
            <person name="Atanasova L."/>
            <person name="Chenthamara K."/>
            <person name="Zhang J."/>
            <person name="Grujic M."/>
            <person name="Henrissat B."/>
            <person name="Kuo A."/>
            <person name="Salamov A."/>
            <person name="Lipzen A."/>
            <person name="Labutti K."/>
            <person name="Barry K."/>
            <person name="Miao Y."/>
            <person name="Rahimi M.J."/>
            <person name="Shen Q."/>
            <person name="Grigoriev I.V."/>
            <person name="Kubicek C.P."/>
            <person name="Druzhinina I.S."/>
        </authorList>
    </citation>
    <scope>NUCLEOTIDE SEQUENCE [LARGE SCALE GENOMIC DNA]</scope>
    <source>
        <strain evidence="2 3">CBS 433.97</strain>
    </source>
</reference>
<organism evidence="2 3">
    <name type="scientific">Trichoderma asperellum (strain ATCC 204424 / CBS 433.97 / NBRC 101777)</name>
    <dbReference type="NCBI Taxonomy" id="1042311"/>
    <lineage>
        <taxon>Eukaryota</taxon>
        <taxon>Fungi</taxon>
        <taxon>Dikarya</taxon>
        <taxon>Ascomycota</taxon>
        <taxon>Pezizomycotina</taxon>
        <taxon>Sordariomycetes</taxon>
        <taxon>Hypocreomycetidae</taxon>
        <taxon>Hypocreales</taxon>
        <taxon>Hypocreaceae</taxon>
        <taxon>Trichoderma</taxon>
    </lineage>
</organism>
<dbReference type="PANTHER" id="PTHR37535:SF3">
    <property type="entry name" value="FLUG DOMAIN-CONTAINING PROTEIN"/>
    <property type="match status" value="1"/>
</dbReference>
<keyword evidence="1" id="KW-0175">Coiled coil</keyword>
<evidence type="ECO:0008006" key="4">
    <source>
        <dbReference type="Google" id="ProtNLM"/>
    </source>
</evidence>
<dbReference type="OrthoDB" id="5151532at2759"/>
<dbReference type="Proteomes" id="UP000240493">
    <property type="component" value="Unassembled WGS sequence"/>
</dbReference>
<feature type="coiled-coil region" evidence="1">
    <location>
        <begin position="194"/>
        <end position="228"/>
    </location>
</feature>
<sequence>MISSEVYPELSTVEMALDLKPPKNGPSFRVIAPTKGRIETPVFPAWSSCGPTNDTKDPTSWGRQASDWAIRAGLAEGMGLHAVRREALIKANDHGYSLGQVLKFASQNNPNVLIQSYLGNIPTVDGAANYLGLKHRTDLAEAFRSKTMKWNPALYQSIPMRDLKDLQSSQQYREIESRIAEIESALKKLIPEDKKDQIRQETEEQEKIRELKGQKLIEQEKIRALKKQKLKDLQASQPIVYETEECPHKQWDWRQSKFQRFKHMLSEQRIRLIDVMKKPLVPRSEEWVSALRDLVTLRKTSSQLAFQDGLRPNDGGCPSCEKSMNEFRPTAQWRHIYACCKEKHSKESGFAQFCFLCNIWVTSEEGWETHCQQHFKAGNIPFRCDPLTFRHGTACAGYCPLSKSSLSEDVTMADSSLVCATWENPKADIKDVIVDPKLYEVTKSDALAAEVSETHINDTNSHKASLPDDDYDAHSLLAKYGYQHKRRKIMLYLVKWNDGSTTWEPEESISKHSLIDELNIGYKGFNNGIKVIKSRIKSKKTQYRVQFLNYAGVEADEFWWVHEEDLDPEAIQRYKAEEGGKKAS</sequence>